<dbReference type="Proteomes" id="UP001153269">
    <property type="component" value="Unassembled WGS sequence"/>
</dbReference>
<dbReference type="EMBL" id="CADEAL010001130">
    <property type="protein sequence ID" value="CAB1429379.1"/>
    <property type="molecule type" value="Genomic_DNA"/>
</dbReference>
<keyword evidence="3" id="KW-1185">Reference proteome</keyword>
<protein>
    <submittedName>
        <fullName evidence="2">Uncharacterized protein</fullName>
    </submittedName>
</protein>
<gene>
    <name evidence="2" type="ORF">PLEPLA_LOCUS17357</name>
</gene>
<comment type="caution">
    <text evidence="2">The sequence shown here is derived from an EMBL/GenBank/DDBJ whole genome shotgun (WGS) entry which is preliminary data.</text>
</comment>
<evidence type="ECO:0000256" key="1">
    <source>
        <dbReference type="SAM" id="MobiDB-lite"/>
    </source>
</evidence>
<feature type="region of interest" description="Disordered" evidence="1">
    <location>
        <begin position="48"/>
        <end position="69"/>
    </location>
</feature>
<proteinExistence type="predicted"/>
<organism evidence="2 3">
    <name type="scientific">Pleuronectes platessa</name>
    <name type="common">European plaice</name>
    <dbReference type="NCBI Taxonomy" id="8262"/>
    <lineage>
        <taxon>Eukaryota</taxon>
        <taxon>Metazoa</taxon>
        <taxon>Chordata</taxon>
        <taxon>Craniata</taxon>
        <taxon>Vertebrata</taxon>
        <taxon>Euteleostomi</taxon>
        <taxon>Actinopterygii</taxon>
        <taxon>Neopterygii</taxon>
        <taxon>Teleostei</taxon>
        <taxon>Neoteleostei</taxon>
        <taxon>Acanthomorphata</taxon>
        <taxon>Carangaria</taxon>
        <taxon>Pleuronectiformes</taxon>
        <taxon>Pleuronectoidei</taxon>
        <taxon>Pleuronectidae</taxon>
        <taxon>Pleuronectes</taxon>
    </lineage>
</organism>
<evidence type="ECO:0000313" key="2">
    <source>
        <dbReference type="EMBL" id="CAB1429379.1"/>
    </source>
</evidence>
<evidence type="ECO:0000313" key="3">
    <source>
        <dbReference type="Proteomes" id="UP001153269"/>
    </source>
</evidence>
<reference evidence="2" key="1">
    <citation type="submission" date="2020-03" db="EMBL/GenBank/DDBJ databases">
        <authorList>
            <person name="Weist P."/>
        </authorList>
    </citation>
    <scope>NUCLEOTIDE SEQUENCE</scope>
</reference>
<sequence length="204" mass="22526">MFTGGGQLVHIRRLQGTAAQQPPSPLELPAWVGAAVLLVHIKSPVQTRSRREEAAATCSKPPLHQGKSPHPTHMSYLSWSQYPFLHPENNAFVLLRLLPVPPSFSIPPSICLVLSVTSRPCQAMRERGRDRPGHFSTQVLNTRVRAGFAGDSSQNLISSVKPVYVPVPTNPPHYITKQSPDVSRVFVEKVLKKLQMTLLYINGS</sequence>
<accession>A0A9N7YMA9</accession>
<name>A0A9N7YMA9_PLEPL</name>
<dbReference type="AlphaFoldDB" id="A0A9N7YMA9"/>